<proteinExistence type="predicted"/>
<evidence type="ECO:0000313" key="3">
    <source>
        <dbReference type="Proteomes" id="UP000032141"/>
    </source>
</evidence>
<dbReference type="Proteomes" id="UP000032141">
    <property type="component" value="Chromosome C8"/>
</dbReference>
<evidence type="ECO:0000256" key="1">
    <source>
        <dbReference type="SAM" id="MobiDB-lite"/>
    </source>
</evidence>
<feature type="region of interest" description="Disordered" evidence="1">
    <location>
        <begin position="148"/>
        <end position="183"/>
    </location>
</feature>
<reference evidence="2 3" key="1">
    <citation type="journal article" date="2014" name="Genome Biol.">
        <title>Transcriptome and methylome profiling reveals relics of genome dominance in the mesopolyploid Brassica oleracea.</title>
        <authorList>
            <person name="Parkin I.A."/>
            <person name="Koh C."/>
            <person name="Tang H."/>
            <person name="Robinson S.J."/>
            <person name="Kagale S."/>
            <person name="Clarke W.E."/>
            <person name="Town C.D."/>
            <person name="Nixon J."/>
            <person name="Krishnakumar V."/>
            <person name="Bidwell S.L."/>
            <person name="Denoeud F."/>
            <person name="Belcram H."/>
            <person name="Links M.G."/>
            <person name="Just J."/>
            <person name="Clarke C."/>
            <person name="Bender T."/>
            <person name="Huebert T."/>
            <person name="Mason A.S."/>
            <person name="Pires J.C."/>
            <person name="Barker G."/>
            <person name="Moore J."/>
            <person name="Walley P.G."/>
            <person name="Manoli S."/>
            <person name="Batley J."/>
            <person name="Edwards D."/>
            <person name="Nelson M.N."/>
            <person name="Wang X."/>
            <person name="Paterson A.H."/>
            <person name="King G."/>
            <person name="Bancroft I."/>
            <person name="Chalhoub B."/>
            <person name="Sharpe A.G."/>
        </authorList>
    </citation>
    <scope>NUCLEOTIDE SEQUENCE</scope>
    <source>
        <strain evidence="2 3">cv. TO1000</strain>
    </source>
</reference>
<protein>
    <submittedName>
        <fullName evidence="2">Uncharacterized protein</fullName>
    </submittedName>
</protein>
<evidence type="ECO:0000313" key="2">
    <source>
        <dbReference type="EnsemblPlants" id="Bo8g032040.1"/>
    </source>
</evidence>
<dbReference type="HOGENOM" id="CLU_951081_0_0_1"/>
<keyword evidence="3" id="KW-1185">Reference proteome</keyword>
<dbReference type="Gramene" id="Bo8g032040.1">
    <property type="protein sequence ID" value="Bo8g032040.1"/>
    <property type="gene ID" value="Bo8g032040"/>
</dbReference>
<organism evidence="2 3">
    <name type="scientific">Brassica oleracea var. oleracea</name>
    <dbReference type="NCBI Taxonomy" id="109376"/>
    <lineage>
        <taxon>Eukaryota</taxon>
        <taxon>Viridiplantae</taxon>
        <taxon>Streptophyta</taxon>
        <taxon>Embryophyta</taxon>
        <taxon>Tracheophyta</taxon>
        <taxon>Spermatophyta</taxon>
        <taxon>Magnoliopsida</taxon>
        <taxon>eudicotyledons</taxon>
        <taxon>Gunneridae</taxon>
        <taxon>Pentapetalae</taxon>
        <taxon>rosids</taxon>
        <taxon>malvids</taxon>
        <taxon>Brassicales</taxon>
        <taxon>Brassicaceae</taxon>
        <taxon>Brassiceae</taxon>
        <taxon>Brassica</taxon>
    </lineage>
</organism>
<dbReference type="EnsemblPlants" id="Bo8g032040.1">
    <property type="protein sequence ID" value="Bo8g032040.1"/>
    <property type="gene ID" value="Bo8g032040"/>
</dbReference>
<sequence>MEPTAAMAAAFAYGNRFRDAAAVKGYIDDSAADQTNDYKIIDHEDKEKQKRSKRRWCGVKELEFQRSGITKQLQVKIPNYLLLPPDRSYKMNNFSPKYPRQKFQYICLEPNLTFGKQLSIAATNSTLHSGSFFSQLLQDFDKNYGNGSSKGLQQELCPDEDLKSSSEKEKGTRSKSVKNMKLRKAKEANQDIGAVKTPYLTNQEKFINETGFPGFYTQQEHTANWFQTKTSNGLGDMPFTSQTIYTESELVLFKESNSLLKECATQTHVWKPEIIHYFKDHLESSYHALNLTG</sequence>
<feature type="compositionally biased region" description="Basic residues" evidence="1">
    <location>
        <begin position="173"/>
        <end position="183"/>
    </location>
</feature>
<feature type="compositionally biased region" description="Basic and acidic residues" evidence="1">
    <location>
        <begin position="160"/>
        <end position="172"/>
    </location>
</feature>
<reference evidence="2" key="2">
    <citation type="submission" date="2015-03" db="UniProtKB">
        <authorList>
            <consortium name="EnsemblPlants"/>
        </authorList>
    </citation>
    <scope>IDENTIFICATION</scope>
</reference>
<dbReference type="AlphaFoldDB" id="A0A0D3DL68"/>
<name>A0A0D3DL68_BRAOL</name>
<accession>A0A0D3DL68</accession>